<evidence type="ECO:0000256" key="13">
    <source>
        <dbReference type="ARBA" id="ARBA00025210"/>
    </source>
</evidence>
<evidence type="ECO:0000256" key="11">
    <source>
        <dbReference type="ARBA" id="ARBA00023049"/>
    </source>
</evidence>
<evidence type="ECO:0000256" key="16">
    <source>
        <dbReference type="PROSITE-ProRule" id="PRU01379"/>
    </source>
</evidence>
<dbReference type="PANTHER" id="PTHR11705:SF147">
    <property type="entry name" value="INACTIVE METALLOCARBOXYPEPTIDASE ECM14"/>
    <property type="match status" value="1"/>
</dbReference>
<comment type="function">
    <text evidence="13">Inactive carboxypeptidase that may play a role in cell wall organization and biogenesis.</text>
</comment>
<comment type="caution">
    <text evidence="16">Lacks conserved residue(s) required for the propagation of feature annotation.</text>
</comment>
<evidence type="ECO:0000256" key="9">
    <source>
        <dbReference type="ARBA" id="ARBA00022801"/>
    </source>
</evidence>
<evidence type="ECO:0000256" key="3">
    <source>
        <dbReference type="ARBA" id="ARBA00005988"/>
    </source>
</evidence>
<keyword evidence="5" id="KW-0121">Carboxypeptidase</keyword>
<organism evidence="20 21">
    <name type="scientific">Trichodelitschia bisporula</name>
    <dbReference type="NCBI Taxonomy" id="703511"/>
    <lineage>
        <taxon>Eukaryota</taxon>
        <taxon>Fungi</taxon>
        <taxon>Dikarya</taxon>
        <taxon>Ascomycota</taxon>
        <taxon>Pezizomycotina</taxon>
        <taxon>Dothideomycetes</taxon>
        <taxon>Dothideomycetes incertae sedis</taxon>
        <taxon>Phaeotrichales</taxon>
        <taxon>Phaeotrichaceae</taxon>
        <taxon>Trichodelitschia</taxon>
    </lineage>
</organism>
<accession>A0A6G1HXT4</accession>
<evidence type="ECO:0000256" key="17">
    <source>
        <dbReference type="SAM" id="MobiDB-lite"/>
    </source>
</evidence>
<dbReference type="Proteomes" id="UP000799640">
    <property type="component" value="Unassembled WGS sequence"/>
</dbReference>
<dbReference type="CDD" id="cd03860">
    <property type="entry name" value="M14_CP_A-B_like"/>
    <property type="match status" value="1"/>
</dbReference>
<gene>
    <name evidence="20" type="ORF">EJ06DRAFT_493346</name>
</gene>
<proteinExistence type="inferred from homology"/>
<dbReference type="PRINTS" id="PR00765">
    <property type="entry name" value="CRBOXYPTASEA"/>
</dbReference>
<evidence type="ECO:0000256" key="5">
    <source>
        <dbReference type="ARBA" id="ARBA00022645"/>
    </source>
</evidence>
<keyword evidence="9" id="KW-0378">Hydrolase</keyword>
<evidence type="ECO:0000256" key="14">
    <source>
        <dbReference type="ARBA" id="ARBA00026187"/>
    </source>
</evidence>
<evidence type="ECO:0000313" key="20">
    <source>
        <dbReference type="EMBL" id="KAF2400822.1"/>
    </source>
</evidence>
<evidence type="ECO:0000256" key="2">
    <source>
        <dbReference type="ARBA" id="ARBA00004613"/>
    </source>
</evidence>
<keyword evidence="8 18" id="KW-0732">Signal</keyword>
<dbReference type="GO" id="GO:0006508">
    <property type="term" value="P:proteolysis"/>
    <property type="evidence" value="ECO:0007669"/>
    <property type="project" value="UniProtKB-KW"/>
</dbReference>
<dbReference type="SUPFAM" id="SSF53187">
    <property type="entry name" value="Zn-dependent exopeptidases"/>
    <property type="match status" value="1"/>
</dbReference>
<dbReference type="GO" id="GO:0008270">
    <property type="term" value="F:zinc ion binding"/>
    <property type="evidence" value="ECO:0007669"/>
    <property type="project" value="InterPro"/>
</dbReference>
<dbReference type="EMBL" id="ML996694">
    <property type="protein sequence ID" value="KAF2400822.1"/>
    <property type="molecule type" value="Genomic_DNA"/>
</dbReference>
<feature type="signal peptide" evidence="18">
    <location>
        <begin position="1"/>
        <end position="18"/>
    </location>
</feature>
<evidence type="ECO:0000259" key="19">
    <source>
        <dbReference type="PROSITE" id="PS52035"/>
    </source>
</evidence>
<feature type="chain" id="PRO_5026170888" description="Inactive metallocarboxypeptidase ECM14" evidence="18">
    <location>
        <begin position="19"/>
        <end position="591"/>
    </location>
</feature>
<feature type="domain" description="Peptidase M14" evidence="19">
    <location>
        <begin position="202"/>
        <end position="535"/>
    </location>
</feature>
<dbReference type="GO" id="GO:0005576">
    <property type="term" value="C:extracellular region"/>
    <property type="evidence" value="ECO:0007669"/>
    <property type="project" value="UniProtKB-SubCell"/>
</dbReference>
<dbReference type="SMART" id="SM00631">
    <property type="entry name" value="Zn_pept"/>
    <property type="match status" value="1"/>
</dbReference>
<dbReference type="PROSITE" id="PS00132">
    <property type="entry name" value="CARBOXYPEPT_ZN_1"/>
    <property type="match status" value="1"/>
</dbReference>
<keyword evidence="11" id="KW-0482">Metalloprotease</keyword>
<sequence length="591" mass="65346">MHLLHLGTSLLALPFSLAAVVPPSSRHHTSRWTWTRLSDGLISYIWPVPPPPESPPTSPPKDIGLYASQYKDQVVLRFNVSTPAEAESLAIASDDLYLDVWGFSDNWVDIRLDTAVVPSLLGLLPTSLQRAHTQLIPSSSLVAAVAASRPQTASLHDILSGARPSEPTSPFPPPSRRITSLHDAQTPLRDPEAEGKDLFFADYRPLSVITPWMALLASMFPTHVSLITIGTSYEGRPIQGLRIGVRPPPSPPSDPLDPPEPQEPRKTLLITGGLHAREWVSVSSVTYIAYRAALLYSKSPLWTRLLTHYDLIFLPVLNPDGYVHSWTTDRLWRKNRQPTSMRFCAGLDLDRSFGFMWERNDAGASNPCSESFPGEAAWDGVEARALADWARNATLSGETRFVALLDLHSYSQQVLYPYSYSCAAWPPSLEDLEELALGLAKAMRGAPHGRPYNVLSACEGNVAVAKRGAGAVRLPRIERGGGAALDWFYHELKTPFAFQVKLRDVGSYGFLLPRGNIIPQGREVLSAVEYMGRWLMGELGFEAEEAEGEGKTERDVGKGVGVVKDVVEETALAVVNAPEEYEGWFRRRRWR</sequence>
<evidence type="ECO:0000313" key="21">
    <source>
        <dbReference type="Proteomes" id="UP000799640"/>
    </source>
</evidence>
<protein>
    <recommendedName>
        <fullName evidence="14">Inactive metallocarboxypeptidase ECM14</fullName>
    </recommendedName>
    <alternativeName>
        <fullName evidence="15">Inactive metallocarboxypeptidase ecm14</fullName>
    </alternativeName>
</protein>
<evidence type="ECO:0000256" key="12">
    <source>
        <dbReference type="ARBA" id="ARBA00023157"/>
    </source>
</evidence>
<dbReference type="OrthoDB" id="3626597at2759"/>
<comment type="similarity">
    <text evidence="3 16">Belongs to the peptidase M14 family.</text>
</comment>
<feature type="region of interest" description="Disordered" evidence="17">
    <location>
        <begin position="240"/>
        <end position="265"/>
    </location>
</feature>
<dbReference type="Pfam" id="PF00246">
    <property type="entry name" value="Peptidase_M14"/>
    <property type="match status" value="1"/>
</dbReference>
<evidence type="ECO:0000256" key="10">
    <source>
        <dbReference type="ARBA" id="ARBA00022833"/>
    </source>
</evidence>
<dbReference type="InterPro" id="IPR057246">
    <property type="entry name" value="CARBOXYPEPT_ZN_1"/>
</dbReference>
<dbReference type="AlphaFoldDB" id="A0A6G1HXT4"/>
<evidence type="ECO:0000256" key="1">
    <source>
        <dbReference type="ARBA" id="ARBA00001947"/>
    </source>
</evidence>
<evidence type="ECO:0000256" key="7">
    <source>
        <dbReference type="ARBA" id="ARBA00022723"/>
    </source>
</evidence>
<keyword evidence="21" id="KW-1185">Reference proteome</keyword>
<feature type="region of interest" description="Disordered" evidence="17">
    <location>
        <begin position="158"/>
        <end position="179"/>
    </location>
</feature>
<dbReference type="FunFam" id="3.40.630.10:FF:000084">
    <property type="entry name" value="Carboxypeptidase B2"/>
    <property type="match status" value="1"/>
</dbReference>
<reference evidence="20" key="1">
    <citation type="journal article" date="2020" name="Stud. Mycol.">
        <title>101 Dothideomycetes genomes: a test case for predicting lifestyles and emergence of pathogens.</title>
        <authorList>
            <person name="Haridas S."/>
            <person name="Albert R."/>
            <person name="Binder M."/>
            <person name="Bloem J."/>
            <person name="Labutti K."/>
            <person name="Salamov A."/>
            <person name="Andreopoulos B."/>
            <person name="Baker S."/>
            <person name="Barry K."/>
            <person name="Bills G."/>
            <person name="Bluhm B."/>
            <person name="Cannon C."/>
            <person name="Castanera R."/>
            <person name="Culley D."/>
            <person name="Daum C."/>
            <person name="Ezra D."/>
            <person name="Gonzalez J."/>
            <person name="Henrissat B."/>
            <person name="Kuo A."/>
            <person name="Liang C."/>
            <person name="Lipzen A."/>
            <person name="Lutzoni F."/>
            <person name="Magnuson J."/>
            <person name="Mondo S."/>
            <person name="Nolan M."/>
            <person name="Ohm R."/>
            <person name="Pangilinan J."/>
            <person name="Park H.-J."/>
            <person name="Ramirez L."/>
            <person name="Alfaro M."/>
            <person name="Sun H."/>
            <person name="Tritt A."/>
            <person name="Yoshinaga Y."/>
            <person name="Zwiers L.-H."/>
            <person name="Turgeon B."/>
            <person name="Goodwin S."/>
            <person name="Spatafora J."/>
            <person name="Crous P."/>
            <person name="Grigoriev I."/>
        </authorList>
    </citation>
    <scope>NUCLEOTIDE SEQUENCE</scope>
    <source>
        <strain evidence="20">CBS 262.69</strain>
    </source>
</reference>
<dbReference type="PROSITE" id="PS52035">
    <property type="entry name" value="PEPTIDASE_M14"/>
    <property type="match status" value="1"/>
</dbReference>
<keyword evidence="7" id="KW-0479">Metal-binding</keyword>
<dbReference type="InterPro" id="IPR000834">
    <property type="entry name" value="Peptidase_M14"/>
</dbReference>
<dbReference type="GO" id="GO:0004181">
    <property type="term" value="F:metallocarboxypeptidase activity"/>
    <property type="evidence" value="ECO:0007669"/>
    <property type="project" value="InterPro"/>
</dbReference>
<keyword evidence="10" id="KW-0862">Zinc</keyword>
<comment type="subcellular location">
    <subcellularLocation>
        <location evidence="2">Secreted</location>
    </subcellularLocation>
</comment>
<evidence type="ECO:0000256" key="15">
    <source>
        <dbReference type="ARBA" id="ARBA00026213"/>
    </source>
</evidence>
<keyword evidence="12" id="KW-1015">Disulfide bond</keyword>
<evidence type="ECO:0000256" key="4">
    <source>
        <dbReference type="ARBA" id="ARBA00022525"/>
    </source>
</evidence>
<dbReference type="PANTHER" id="PTHR11705">
    <property type="entry name" value="PROTEASE FAMILY M14 CARBOXYPEPTIDASE A,B"/>
    <property type="match status" value="1"/>
</dbReference>
<comment type="cofactor">
    <cofactor evidence="1">
        <name>Zn(2+)</name>
        <dbReference type="ChEBI" id="CHEBI:29105"/>
    </cofactor>
</comment>
<evidence type="ECO:0000256" key="6">
    <source>
        <dbReference type="ARBA" id="ARBA00022670"/>
    </source>
</evidence>
<dbReference type="Gene3D" id="3.40.630.10">
    <property type="entry name" value="Zn peptidases"/>
    <property type="match status" value="1"/>
</dbReference>
<keyword evidence="6" id="KW-0645">Protease</keyword>
<keyword evidence="4" id="KW-0964">Secreted</keyword>
<evidence type="ECO:0000256" key="18">
    <source>
        <dbReference type="SAM" id="SignalP"/>
    </source>
</evidence>
<name>A0A6G1HXT4_9PEZI</name>
<feature type="compositionally biased region" description="Pro residues" evidence="17">
    <location>
        <begin position="246"/>
        <end position="261"/>
    </location>
</feature>
<evidence type="ECO:0000256" key="8">
    <source>
        <dbReference type="ARBA" id="ARBA00022729"/>
    </source>
</evidence>